<sequence>MLAYEPASEPTFVPTDKPLSQNHRDPLMSSSSSTLSPFPSWNMDVPIPRTPVHVRDVRSIFSSSSWAGSSSPSRGGPSTPGSSHTIRAYDTPTIFDPSDETSYALSTPSHLPQHGNGLFSTPKMSSASLWSNRSIGPFQTPSQTRRGSRSSGGALPFAFDDSAGRTTSILVYPYDDTPIRRARPRDAEDFVNSSQSVPESPSASASKGRVPLSSSRDRNSYHHPSLTAPESPTPSRPLFHCHHDCTPRGPFSSFTDPFFVLMVFFAVVFGESHALIINSPIIHSMLGGL</sequence>
<keyword evidence="3" id="KW-1185">Reference proteome</keyword>
<feature type="compositionally biased region" description="Polar residues" evidence="1">
    <location>
        <begin position="118"/>
        <end position="144"/>
    </location>
</feature>
<evidence type="ECO:0000313" key="3">
    <source>
        <dbReference type="Proteomes" id="UP000813824"/>
    </source>
</evidence>
<evidence type="ECO:0000256" key="1">
    <source>
        <dbReference type="SAM" id="MobiDB-lite"/>
    </source>
</evidence>
<dbReference type="EMBL" id="JAEVFJ010000008">
    <property type="protein sequence ID" value="KAH8103054.1"/>
    <property type="molecule type" value="Genomic_DNA"/>
</dbReference>
<dbReference type="AlphaFoldDB" id="A0A8K0UTI8"/>
<feature type="compositionally biased region" description="Polar residues" evidence="1">
    <location>
        <begin position="100"/>
        <end position="110"/>
    </location>
</feature>
<feature type="region of interest" description="Disordered" evidence="1">
    <location>
        <begin position="188"/>
        <end position="234"/>
    </location>
</feature>
<proteinExistence type="predicted"/>
<feature type="compositionally biased region" description="Low complexity" evidence="1">
    <location>
        <begin position="27"/>
        <end position="40"/>
    </location>
</feature>
<accession>A0A8K0UTI8</accession>
<reference evidence="2" key="1">
    <citation type="journal article" date="2021" name="New Phytol.">
        <title>Evolutionary innovations through gain and loss of genes in the ectomycorrhizal Boletales.</title>
        <authorList>
            <person name="Wu G."/>
            <person name="Miyauchi S."/>
            <person name="Morin E."/>
            <person name="Kuo A."/>
            <person name="Drula E."/>
            <person name="Varga T."/>
            <person name="Kohler A."/>
            <person name="Feng B."/>
            <person name="Cao Y."/>
            <person name="Lipzen A."/>
            <person name="Daum C."/>
            <person name="Hundley H."/>
            <person name="Pangilinan J."/>
            <person name="Johnson J."/>
            <person name="Barry K."/>
            <person name="LaButti K."/>
            <person name="Ng V."/>
            <person name="Ahrendt S."/>
            <person name="Min B."/>
            <person name="Choi I.G."/>
            <person name="Park H."/>
            <person name="Plett J.M."/>
            <person name="Magnuson J."/>
            <person name="Spatafora J.W."/>
            <person name="Nagy L.G."/>
            <person name="Henrissat B."/>
            <person name="Grigoriev I.V."/>
            <person name="Yang Z.L."/>
            <person name="Xu J."/>
            <person name="Martin F.M."/>
        </authorList>
    </citation>
    <scope>NUCLEOTIDE SEQUENCE</scope>
    <source>
        <strain evidence="2">KKN 215</strain>
    </source>
</reference>
<feature type="region of interest" description="Disordered" evidence="1">
    <location>
        <begin position="63"/>
        <end position="159"/>
    </location>
</feature>
<gene>
    <name evidence="2" type="ORF">BXZ70DRAFT_769137</name>
</gene>
<protein>
    <submittedName>
        <fullName evidence="2">Uncharacterized protein</fullName>
    </submittedName>
</protein>
<name>A0A8K0UTI8_9AGAR</name>
<feature type="compositionally biased region" description="Low complexity" evidence="1">
    <location>
        <begin position="193"/>
        <end position="206"/>
    </location>
</feature>
<feature type="region of interest" description="Disordered" evidence="1">
    <location>
        <begin position="1"/>
        <end position="41"/>
    </location>
</feature>
<feature type="compositionally biased region" description="Low complexity" evidence="1">
    <location>
        <begin position="63"/>
        <end position="83"/>
    </location>
</feature>
<dbReference type="Proteomes" id="UP000813824">
    <property type="component" value="Unassembled WGS sequence"/>
</dbReference>
<evidence type="ECO:0000313" key="2">
    <source>
        <dbReference type="EMBL" id="KAH8103054.1"/>
    </source>
</evidence>
<organism evidence="2 3">
    <name type="scientific">Cristinia sonorae</name>
    <dbReference type="NCBI Taxonomy" id="1940300"/>
    <lineage>
        <taxon>Eukaryota</taxon>
        <taxon>Fungi</taxon>
        <taxon>Dikarya</taxon>
        <taxon>Basidiomycota</taxon>
        <taxon>Agaricomycotina</taxon>
        <taxon>Agaricomycetes</taxon>
        <taxon>Agaricomycetidae</taxon>
        <taxon>Agaricales</taxon>
        <taxon>Pleurotineae</taxon>
        <taxon>Stephanosporaceae</taxon>
        <taxon>Cristinia</taxon>
    </lineage>
</organism>
<comment type="caution">
    <text evidence="2">The sequence shown here is derived from an EMBL/GenBank/DDBJ whole genome shotgun (WGS) entry which is preliminary data.</text>
</comment>
<dbReference type="OrthoDB" id="436852at2759"/>